<dbReference type="Proteomes" id="UP000218899">
    <property type="component" value="Chromosome"/>
</dbReference>
<organism evidence="1 2">
    <name type="scientific">Sulfurifustis variabilis</name>
    <dbReference type="NCBI Taxonomy" id="1675686"/>
    <lineage>
        <taxon>Bacteria</taxon>
        <taxon>Pseudomonadati</taxon>
        <taxon>Pseudomonadota</taxon>
        <taxon>Gammaproteobacteria</taxon>
        <taxon>Acidiferrobacterales</taxon>
        <taxon>Acidiferrobacteraceae</taxon>
        <taxon>Sulfurifustis</taxon>
    </lineage>
</organism>
<dbReference type="EMBL" id="AP014936">
    <property type="protein sequence ID" value="BAU48021.1"/>
    <property type="molecule type" value="Genomic_DNA"/>
</dbReference>
<evidence type="ECO:0000313" key="1">
    <source>
        <dbReference type="EMBL" id="BAU48021.1"/>
    </source>
</evidence>
<sequence>MRYVFVLCTLLAGCASRGPEFTHNGEPTTWEEYQRAKAECELAVGGENRAAVDVCVRDKGYRWWGS</sequence>
<proteinExistence type="predicted"/>
<gene>
    <name evidence="1" type="ORF">SVA_1458</name>
</gene>
<evidence type="ECO:0000313" key="2">
    <source>
        <dbReference type="Proteomes" id="UP000218899"/>
    </source>
</evidence>
<accession>A0A1B4VBI5</accession>
<dbReference type="AlphaFoldDB" id="A0A1B4VBI5"/>
<name>A0A1B4VBI5_9GAMM</name>
<reference evidence="1 2" key="1">
    <citation type="submission" date="2015-08" db="EMBL/GenBank/DDBJ databases">
        <title>Complete genome sequence of Sulfurifustis variabilis.</title>
        <authorList>
            <person name="Miura A."/>
            <person name="Kojima H."/>
            <person name="Fukui M."/>
        </authorList>
    </citation>
    <scope>NUCLEOTIDE SEQUENCE [LARGE SCALE GENOMIC DNA]</scope>
    <source>
        <strain evidence="2">skN76</strain>
    </source>
</reference>
<evidence type="ECO:0008006" key="3">
    <source>
        <dbReference type="Google" id="ProtNLM"/>
    </source>
</evidence>
<dbReference type="RefSeq" id="WP_096460573.1">
    <property type="nucleotide sequence ID" value="NZ_AP014936.1"/>
</dbReference>
<dbReference type="KEGG" id="sva:SVA_1458"/>
<protein>
    <recommendedName>
        <fullName evidence="3">Lipoprotein</fullName>
    </recommendedName>
</protein>
<keyword evidence="2" id="KW-1185">Reference proteome</keyword>